<reference evidence="6" key="1">
    <citation type="submission" date="2016-10" db="EMBL/GenBank/DDBJ databases">
        <authorList>
            <person name="Varghese N."/>
            <person name="Submissions S."/>
        </authorList>
    </citation>
    <scope>NUCLEOTIDE SEQUENCE [LARGE SCALE GENOMIC DNA]</scope>
    <source>
        <strain evidence="6">DSM 24729</strain>
    </source>
</reference>
<evidence type="ECO:0000313" key="5">
    <source>
        <dbReference type="EMBL" id="SDE82772.1"/>
    </source>
</evidence>
<gene>
    <name evidence="5" type="ORF">SAMN04487992_104107</name>
</gene>
<dbReference type="InterPro" id="IPR036388">
    <property type="entry name" value="WH-like_DNA-bd_sf"/>
</dbReference>
<dbReference type="SUPFAM" id="SSF88659">
    <property type="entry name" value="Sigma3 and sigma4 domains of RNA polymerase sigma factors"/>
    <property type="match status" value="1"/>
</dbReference>
<keyword evidence="2" id="KW-0805">Transcription regulation</keyword>
<dbReference type="GO" id="GO:0016987">
    <property type="term" value="F:sigma factor activity"/>
    <property type="evidence" value="ECO:0007669"/>
    <property type="project" value="UniProtKB-KW"/>
</dbReference>
<dbReference type="GO" id="GO:0003677">
    <property type="term" value="F:DNA binding"/>
    <property type="evidence" value="ECO:0007669"/>
    <property type="project" value="InterPro"/>
</dbReference>
<keyword evidence="6" id="KW-1185">Reference proteome</keyword>
<dbReference type="eggNOG" id="COG1595">
    <property type="taxonomic scope" value="Bacteria"/>
</dbReference>
<evidence type="ECO:0000256" key="3">
    <source>
        <dbReference type="ARBA" id="ARBA00023082"/>
    </source>
</evidence>
<organism evidence="5 6">
    <name type="scientific">Cellulophaga baltica</name>
    <dbReference type="NCBI Taxonomy" id="76594"/>
    <lineage>
        <taxon>Bacteria</taxon>
        <taxon>Pseudomonadati</taxon>
        <taxon>Bacteroidota</taxon>
        <taxon>Flavobacteriia</taxon>
        <taxon>Flavobacteriales</taxon>
        <taxon>Flavobacteriaceae</taxon>
        <taxon>Cellulophaga</taxon>
    </lineage>
</organism>
<dbReference type="EMBL" id="FNBD01000004">
    <property type="protein sequence ID" value="SDE82772.1"/>
    <property type="molecule type" value="Genomic_DNA"/>
</dbReference>
<keyword evidence="3" id="KW-0731">Sigma factor</keyword>
<dbReference type="InterPro" id="IPR014284">
    <property type="entry name" value="RNA_pol_sigma-70_dom"/>
</dbReference>
<comment type="similarity">
    <text evidence="1">Belongs to the sigma-70 factor family. ECF subfamily.</text>
</comment>
<proteinExistence type="inferred from homology"/>
<sequence length="191" mass="22145">MSLNNEEIIWSLFLQGDTNAFSLLFKKYYSPLYNYGIKLCSNTCVTEDCLQGFFVYLYENRNTIGEVKNIKAYLFISFRRTLFSALKKERNFTDLNSDTQNSSNFEFSPEELKIHQEISFAQTSSITLILNTLAPREREVIYLKYYGALSMSEIASTMDISYQSVLNTLQKAFSKIRKTIENNMLSAILKK</sequence>
<evidence type="ECO:0000256" key="4">
    <source>
        <dbReference type="ARBA" id="ARBA00023163"/>
    </source>
</evidence>
<dbReference type="NCBIfam" id="TIGR02937">
    <property type="entry name" value="sigma70-ECF"/>
    <property type="match status" value="1"/>
</dbReference>
<dbReference type="Proteomes" id="UP000182114">
    <property type="component" value="Unassembled WGS sequence"/>
</dbReference>
<dbReference type="InterPro" id="IPR013324">
    <property type="entry name" value="RNA_pol_sigma_r3/r4-like"/>
</dbReference>
<evidence type="ECO:0000313" key="6">
    <source>
        <dbReference type="Proteomes" id="UP000182114"/>
    </source>
</evidence>
<dbReference type="InterPro" id="IPR039425">
    <property type="entry name" value="RNA_pol_sigma-70-like"/>
</dbReference>
<evidence type="ECO:0000256" key="1">
    <source>
        <dbReference type="ARBA" id="ARBA00010641"/>
    </source>
</evidence>
<keyword evidence="4" id="KW-0804">Transcription</keyword>
<dbReference type="Gene3D" id="1.10.1740.10">
    <property type="match status" value="1"/>
</dbReference>
<dbReference type="PANTHER" id="PTHR43133">
    <property type="entry name" value="RNA POLYMERASE ECF-TYPE SIGMA FACTO"/>
    <property type="match status" value="1"/>
</dbReference>
<dbReference type="Pfam" id="PF08281">
    <property type="entry name" value="Sigma70_r4_2"/>
    <property type="match status" value="1"/>
</dbReference>
<protein>
    <submittedName>
        <fullName evidence="5">RNA polymerase sigma factor, sigma-70 family</fullName>
    </submittedName>
</protein>
<dbReference type="SUPFAM" id="SSF88946">
    <property type="entry name" value="Sigma2 domain of RNA polymerase sigma factors"/>
    <property type="match status" value="1"/>
</dbReference>
<dbReference type="InterPro" id="IPR013325">
    <property type="entry name" value="RNA_pol_sigma_r2"/>
</dbReference>
<dbReference type="InterPro" id="IPR013249">
    <property type="entry name" value="RNA_pol_sigma70_r4_t2"/>
</dbReference>
<dbReference type="GO" id="GO:0006352">
    <property type="term" value="P:DNA-templated transcription initiation"/>
    <property type="evidence" value="ECO:0007669"/>
    <property type="project" value="InterPro"/>
</dbReference>
<dbReference type="CDD" id="cd06171">
    <property type="entry name" value="Sigma70_r4"/>
    <property type="match status" value="1"/>
</dbReference>
<dbReference type="PANTHER" id="PTHR43133:SF46">
    <property type="entry name" value="RNA POLYMERASE SIGMA-70 FACTOR ECF SUBFAMILY"/>
    <property type="match status" value="1"/>
</dbReference>
<accession>A0A1G7G3S4</accession>
<name>A0A1G7G3S4_9FLAO</name>
<dbReference type="Gene3D" id="1.10.10.10">
    <property type="entry name" value="Winged helix-like DNA-binding domain superfamily/Winged helix DNA-binding domain"/>
    <property type="match status" value="1"/>
</dbReference>
<dbReference type="RefSeq" id="WP_029449651.1">
    <property type="nucleotide sequence ID" value="NZ_CANMRD010000002.1"/>
</dbReference>
<dbReference type="AlphaFoldDB" id="A0A1G7G3S4"/>
<evidence type="ECO:0000256" key="2">
    <source>
        <dbReference type="ARBA" id="ARBA00023015"/>
    </source>
</evidence>